<dbReference type="RefSeq" id="WP_097653216.1">
    <property type="nucleotide sequence ID" value="NZ_LYXE01000090.1"/>
</dbReference>
<protein>
    <recommendedName>
        <fullName evidence="4">Glycosyltransferase RgtA/B/C/D-like domain-containing protein</fullName>
    </recommendedName>
</protein>
<evidence type="ECO:0000313" key="3">
    <source>
        <dbReference type="Proteomes" id="UP000220922"/>
    </source>
</evidence>
<feature type="transmembrane region" description="Helical" evidence="1">
    <location>
        <begin position="141"/>
        <end position="159"/>
    </location>
</feature>
<keyword evidence="3" id="KW-1185">Reference proteome</keyword>
<reference evidence="2 3" key="1">
    <citation type="submission" date="2016-05" db="EMBL/GenBank/DDBJ databases">
        <authorList>
            <person name="Lavstsen T."/>
            <person name="Jespersen J.S."/>
        </authorList>
    </citation>
    <scope>NUCLEOTIDE SEQUENCE [LARGE SCALE GENOMIC DNA]</scope>
    <source>
        <strain evidence="2 3">B7-9</strain>
    </source>
</reference>
<dbReference type="AlphaFoldDB" id="A0A2H3L6A8"/>
<feature type="transmembrane region" description="Helical" evidence="1">
    <location>
        <begin position="360"/>
        <end position="381"/>
    </location>
</feature>
<dbReference type="EMBL" id="LYXE01000090">
    <property type="protein sequence ID" value="PDV98763.1"/>
    <property type="molecule type" value="Genomic_DNA"/>
</dbReference>
<evidence type="ECO:0000256" key="1">
    <source>
        <dbReference type="SAM" id="Phobius"/>
    </source>
</evidence>
<keyword evidence="1" id="KW-0812">Transmembrane</keyword>
<feature type="transmembrane region" description="Helical" evidence="1">
    <location>
        <begin position="119"/>
        <end position="135"/>
    </location>
</feature>
<dbReference type="Proteomes" id="UP000220922">
    <property type="component" value="Unassembled WGS sequence"/>
</dbReference>
<feature type="transmembrane region" description="Helical" evidence="1">
    <location>
        <begin position="79"/>
        <end position="107"/>
    </location>
</feature>
<gene>
    <name evidence="2" type="ORF">A9Q02_02180</name>
</gene>
<dbReference type="OrthoDB" id="9786218at2"/>
<feature type="transmembrane region" description="Helical" evidence="1">
    <location>
        <begin position="284"/>
        <end position="303"/>
    </location>
</feature>
<name>A0A2H3L6A8_9CHLR</name>
<keyword evidence="1" id="KW-1133">Transmembrane helix</keyword>
<organism evidence="2 3">
    <name type="scientific">Candidatus Chloroploca asiatica</name>
    <dbReference type="NCBI Taxonomy" id="1506545"/>
    <lineage>
        <taxon>Bacteria</taxon>
        <taxon>Bacillati</taxon>
        <taxon>Chloroflexota</taxon>
        <taxon>Chloroflexia</taxon>
        <taxon>Chloroflexales</taxon>
        <taxon>Chloroflexineae</taxon>
        <taxon>Oscillochloridaceae</taxon>
        <taxon>Candidatus Chloroploca</taxon>
    </lineage>
</organism>
<feature type="transmembrane region" description="Helical" evidence="1">
    <location>
        <begin position="12"/>
        <end position="31"/>
    </location>
</feature>
<feature type="transmembrane region" description="Helical" evidence="1">
    <location>
        <begin position="193"/>
        <end position="210"/>
    </location>
</feature>
<proteinExistence type="predicted"/>
<evidence type="ECO:0000313" key="2">
    <source>
        <dbReference type="EMBL" id="PDV98763.1"/>
    </source>
</evidence>
<feature type="transmembrane region" description="Helical" evidence="1">
    <location>
        <begin position="171"/>
        <end position="187"/>
    </location>
</feature>
<keyword evidence="1" id="KW-0472">Membrane</keyword>
<feature type="transmembrane region" description="Helical" evidence="1">
    <location>
        <begin position="315"/>
        <end position="339"/>
    </location>
</feature>
<comment type="caution">
    <text evidence="2">The sequence shown here is derived from an EMBL/GenBank/DDBJ whole genome shotgun (WGS) entry which is preliminary data.</text>
</comment>
<evidence type="ECO:0008006" key="4">
    <source>
        <dbReference type="Google" id="ProtNLM"/>
    </source>
</evidence>
<sequence length="510" mass="57534">MQRGQTGQRGVSLDHVWLFAGVAFIALRVLLTPIQPHDFWWHMATGRVIVATGTIPTVDGFSYTQAGQPFYNQSWLAQVGMYLLFSVGGAPLIIFVQALLLAFAYGLLLRLAIRQSGRLRLSVGVLLLGTLPASFDNWLVRPQSYALVIFIIYLYLLTVWRDPHEPRRQQWLWPPLLLLPLLGIIWVNIHGSFVLGGALIGLIFVGEVLRRWIERRRARRERSTAPLRPPLVQLIIIGVLTGLSWLINPGGFQVLGYVGNLLSSSQVTQLVTEWAPPTTRELNGAIFFLFVMAGIVILAYAHTRPDPVDMLLAGAFLWLALGAGRNNIWFVAVVTPLLARQLAAWRDAETPVRRVYQGLPMVNAMLVGLISLLLVLALPWVKPWLDLPPEVGSLLAPETPVDAVAFLRQDSQRPERLFHDMGYGSYLIWAAPKQKVWADPRIELYPLEQWLDYQRLVAGTKVDQLIEAYQIDGLLLSNEQQAALVAWAEEQPAWELRFRDEVSSYFVHRR</sequence>
<accession>A0A2H3L6A8</accession>